<keyword evidence="5" id="KW-1185">Reference proteome</keyword>
<keyword evidence="1" id="KW-0676">Redox-active center</keyword>
<accession>A0A8J3CZY6</accession>
<protein>
    <recommendedName>
        <fullName evidence="3">Thioredoxin domain-containing protein</fullName>
    </recommendedName>
</protein>
<dbReference type="InterPro" id="IPR011990">
    <property type="entry name" value="TPR-like_helical_dom_sf"/>
</dbReference>
<name>A0A8J3CZY6_9BACT</name>
<evidence type="ECO:0000313" key="5">
    <source>
        <dbReference type="Proteomes" id="UP000598271"/>
    </source>
</evidence>
<evidence type="ECO:0000313" key="4">
    <source>
        <dbReference type="EMBL" id="GHB54183.1"/>
    </source>
</evidence>
<dbReference type="Proteomes" id="UP000598271">
    <property type="component" value="Unassembled WGS sequence"/>
</dbReference>
<gene>
    <name evidence="4" type="ORF">GCM10007390_03920</name>
</gene>
<dbReference type="InterPro" id="IPR036249">
    <property type="entry name" value="Thioredoxin-like_sf"/>
</dbReference>
<dbReference type="PROSITE" id="PS51352">
    <property type="entry name" value="THIOREDOXIN_2"/>
    <property type="match status" value="1"/>
</dbReference>
<sequence length="402" mass="46269">MKILRILLLLTCSGFTAHGQIDFQRASWEKIKAQAKAENKLIFVDVFTTWCGPCKMLDSQVFSDKETGQRMNAFFVNHKADAESGGRGIASKYGVNAYPTGLFLDAEGNLIHKFVGFRPTPEFIAEANQALQATENGRIFTLYESAFQRGNYNAEVVYAYFKFRRVYSLPTHELLEKTLKKIPDDSLRLPAWQKVVLENTQWAEGKGFNFLLTQRETPNIKNKLSYIISNTIHKAQEEKDKKLFRNTLSFVDTIETPEVARELKTRYTMDFSAATRDYDDLADAAEQYLEQEIIPAISDEARQQNPDDYRKALDQLTNVCWMYSEYVKKDRLTKVCDCVAEVIKKEKNLVLLSHYASLLYKQGDYDNAIAAQTQAVEIARNNNDESLDEHEDKLKRIKRRKL</sequence>
<dbReference type="GO" id="GO:0006950">
    <property type="term" value="P:response to stress"/>
    <property type="evidence" value="ECO:0007669"/>
    <property type="project" value="UniProtKB-ARBA"/>
</dbReference>
<proteinExistence type="predicted"/>
<dbReference type="CDD" id="cd02947">
    <property type="entry name" value="TRX_family"/>
    <property type="match status" value="1"/>
</dbReference>
<dbReference type="RefSeq" id="WP_189562675.1">
    <property type="nucleotide sequence ID" value="NZ_BMXF01000001.1"/>
</dbReference>
<evidence type="ECO:0000256" key="2">
    <source>
        <dbReference type="SAM" id="SignalP"/>
    </source>
</evidence>
<dbReference type="InterPro" id="IPR026000">
    <property type="entry name" value="Apc5_dom"/>
</dbReference>
<dbReference type="PROSITE" id="PS00194">
    <property type="entry name" value="THIOREDOXIN_1"/>
    <property type="match status" value="1"/>
</dbReference>
<dbReference type="PANTHER" id="PTHR43601">
    <property type="entry name" value="THIOREDOXIN, MITOCHONDRIAL"/>
    <property type="match status" value="1"/>
</dbReference>
<dbReference type="Gene3D" id="3.40.30.10">
    <property type="entry name" value="Glutaredoxin"/>
    <property type="match status" value="1"/>
</dbReference>
<dbReference type="GO" id="GO:0045454">
    <property type="term" value="P:cell redox homeostasis"/>
    <property type="evidence" value="ECO:0007669"/>
    <property type="project" value="TreeGrafter"/>
</dbReference>
<organism evidence="4 5">
    <name type="scientific">Persicitalea jodogahamensis</name>
    <dbReference type="NCBI Taxonomy" id="402147"/>
    <lineage>
        <taxon>Bacteria</taxon>
        <taxon>Pseudomonadati</taxon>
        <taxon>Bacteroidota</taxon>
        <taxon>Cytophagia</taxon>
        <taxon>Cytophagales</taxon>
        <taxon>Spirosomataceae</taxon>
        <taxon>Persicitalea</taxon>
    </lineage>
</organism>
<reference evidence="4 5" key="1">
    <citation type="journal article" date="2014" name="Int. J. Syst. Evol. Microbiol.">
        <title>Complete genome sequence of Corynebacterium casei LMG S-19264T (=DSM 44701T), isolated from a smear-ripened cheese.</title>
        <authorList>
            <consortium name="US DOE Joint Genome Institute (JGI-PGF)"/>
            <person name="Walter F."/>
            <person name="Albersmeier A."/>
            <person name="Kalinowski J."/>
            <person name="Ruckert C."/>
        </authorList>
    </citation>
    <scope>NUCLEOTIDE SEQUENCE [LARGE SCALE GENOMIC DNA]</scope>
    <source>
        <strain evidence="4 5">KCTC 12866</strain>
    </source>
</reference>
<feature type="domain" description="Thioredoxin" evidence="3">
    <location>
        <begin position="6"/>
        <end position="133"/>
    </location>
</feature>
<dbReference type="EMBL" id="BMXF01000001">
    <property type="protein sequence ID" value="GHB54183.1"/>
    <property type="molecule type" value="Genomic_DNA"/>
</dbReference>
<dbReference type="AlphaFoldDB" id="A0A8J3CZY6"/>
<dbReference type="InterPro" id="IPR017937">
    <property type="entry name" value="Thioredoxin_CS"/>
</dbReference>
<dbReference type="SUPFAM" id="SSF48452">
    <property type="entry name" value="TPR-like"/>
    <property type="match status" value="1"/>
</dbReference>
<dbReference type="PANTHER" id="PTHR43601:SF3">
    <property type="entry name" value="THIOREDOXIN, MITOCHONDRIAL"/>
    <property type="match status" value="1"/>
</dbReference>
<dbReference type="SUPFAM" id="SSF52833">
    <property type="entry name" value="Thioredoxin-like"/>
    <property type="match status" value="1"/>
</dbReference>
<feature type="chain" id="PRO_5035301485" description="Thioredoxin domain-containing protein" evidence="2">
    <location>
        <begin position="20"/>
        <end position="402"/>
    </location>
</feature>
<comment type="caution">
    <text evidence="4">The sequence shown here is derived from an EMBL/GenBank/DDBJ whole genome shotgun (WGS) entry which is preliminary data.</text>
</comment>
<dbReference type="Pfam" id="PF12862">
    <property type="entry name" value="ANAPC5"/>
    <property type="match status" value="1"/>
</dbReference>
<keyword evidence="2" id="KW-0732">Signal</keyword>
<dbReference type="Gene3D" id="1.25.40.10">
    <property type="entry name" value="Tetratricopeptide repeat domain"/>
    <property type="match status" value="1"/>
</dbReference>
<dbReference type="InterPro" id="IPR013766">
    <property type="entry name" value="Thioredoxin_domain"/>
</dbReference>
<dbReference type="Pfam" id="PF00085">
    <property type="entry name" value="Thioredoxin"/>
    <property type="match status" value="1"/>
</dbReference>
<evidence type="ECO:0000259" key="3">
    <source>
        <dbReference type="PROSITE" id="PS51352"/>
    </source>
</evidence>
<evidence type="ECO:0000256" key="1">
    <source>
        <dbReference type="ARBA" id="ARBA00023284"/>
    </source>
</evidence>
<feature type="signal peptide" evidence="2">
    <location>
        <begin position="1"/>
        <end position="19"/>
    </location>
</feature>